<dbReference type="InterPro" id="IPR036249">
    <property type="entry name" value="Thioredoxin-like_sf"/>
</dbReference>
<dbReference type="EMBL" id="CAMXCT010002091">
    <property type="protein sequence ID" value="CAI3995586.1"/>
    <property type="molecule type" value="Genomic_DNA"/>
</dbReference>
<evidence type="ECO:0000256" key="1">
    <source>
        <dbReference type="PROSITE-ProRule" id="PRU00708"/>
    </source>
</evidence>
<evidence type="ECO:0000256" key="2">
    <source>
        <dbReference type="SAM" id="MobiDB-lite"/>
    </source>
</evidence>
<dbReference type="SUPFAM" id="SSF48452">
    <property type="entry name" value="TPR-like"/>
    <property type="match status" value="1"/>
</dbReference>
<feature type="repeat" description="PPR" evidence="1">
    <location>
        <begin position="239"/>
        <end position="273"/>
    </location>
</feature>
<dbReference type="InterPro" id="IPR002885">
    <property type="entry name" value="PPR_rpt"/>
</dbReference>
<organism evidence="3">
    <name type="scientific">Cladocopium goreaui</name>
    <dbReference type="NCBI Taxonomy" id="2562237"/>
    <lineage>
        <taxon>Eukaryota</taxon>
        <taxon>Sar</taxon>
        <taxon>Alveolata</taxon>
        <taxon>Dinophyceae</taxon>
        <taxon>Suessiales</taxon>
        <taxon>Symbiodiniaceae</taxon>
        <taxon>Cladocopium</taxon>
    </lineage>
</organism>
<feature type="repeat" description="PPR" evidence="1">
    <location>
        <begin position="169"/>
        <end position="203"/>
    </location>
</feature>
<dbReference type="Pfam" id="PF01535">
    <property type="entry name" value="PPR"/>
    <property type="match status" value="2"/>
</dbReference>
<dbReference type="PANTHER" id="PTHR47938">
    <property type="entry name" value="RESPIRATORY COMPLEX I CHAPERONE (CIA84), PUTATIVE (AFU_ORTHOLOGUE AFUA_2G06020)-RELATED"/>
    <property type="match status" value="1"/>
</dbReference>
<dbReference type="Pfam" id="PF13812">
    <property type="entry name" value="PPR_3"/>
    <property type="match status" value="1"/>
</dbReference>
<dbReference type="OrthoDB" id="438534at2759"/>
<dbReference type="Gene3D" id="1.25.40.10">
    <property type="entry name" value="Tetratricopeptide repeat domain"/>
    <property type="match status" value="3"/>
</dbReference>
<dbReference type="InterPro" id="IPR011990">
    <property type="entry name" value="TPR-like_helical_dom_sf"/>
</dbReference>
<evidence type="ECO:0000313" key="4">
    <source>
        <dbReference type="EMBL" id="CAL4782898.1"/>
    </source>
</evidence>
<dbReference type="EMBL" id="CAMXCT020002091">
    <property type="protein sequence ID" value="CAL1148961.1"/>
    <property type="molecule type" value="Genomic_DNA"/>
</dbReference>
<dbReference type="AlphaFoldDB" id="A0A9P1G136"/>
<dbReference type="EMBL" id="CAMXCT030002091">
    <property type="protein sequence ID" value="CAL4782898.1"/>
    <property type="molecule type" value="Genomic_DNA"/>
</dbReference>
<feature type="region of interest" description="Disordered" evidence="2">
    <location>
        <begin position="530"/>
        <end position="553"/>
    </location>
</feature>
<dbReference type="Gene3D" id="3.40.30.10">
    <property type="entry name" value="Glutaredoxin"/>
    <property type="match status" value="1"/>
</dbReference>
<dbReference type="NCBIfam" id="TIGR00756">
    <property type="entry name" value="PPR"/>
    <property type="match status" value="2"/>
</dbReference>
<sequence>MRLNLAVDQHAKAAQWQQALHLWSASADRNEVTYNSLISACHRGSQWQRALIVLKELEENLQATVISYSSTLSAFSAATSTTSTWRLWRLALDLFQAMECKQLRRDVIVCNAAISACGERWRRTLRLLRGLQGTLISYNSAISSTEKAGEWQVAIQLMEELMEHQLLPDIITYNAVISACAKGGRWQEAISLYSALVGRRLNPSVVTCGSLISACEKAGRWQEALHVLEELPTFQVRANIITYNSAISSCEKRGRWQKALLIMAGTRDRGVSADVITFNSSISACEKGSRWLQASQLLSMLALRGRANIISFNSTISAHEECSRWSHALQTLQELGHFIPVSSRMTCNSVISACDKGSRWSQAFWFLDDLHRQSHRHDVVLLTCGLGACASSAQWHQSLALALASTSTSASTDILQSLAVTACVQQRHWREALGLHGPEADVLTVNLTMDAVERFRYWTQSLLLLEDLRAAERPASRPNAVSYSCCLSATSESGQSRWEPFLCSNLDIAGVQAVDVVAFRAAFGLGSQDPALPLPRREGDAQSDCSALDEGEASSRPHRIELFAASLFNTRTRRKYPAPGGAGWCPGDELALCLFTDAVLDGKVSPHVRSVKRPSTDLQEHPEHPGVKELYGSSMELELLRPVQENHTEVLLLLYAPFCSYSQHFFWIWGQLSSAIQAATGPKDGRTPKVLQLAQMDAMQNEHPLLPPIRQFPTLLLCQSAAKDAGGVGFLTYDGPATLAGILSWIAGRSVFAPAGLDALSAESKDF</sequence>
<accession>A0A9P1G136</accession>
<reference evidence="3" key="1">
    <citation type="submission" date="2022-10" db="EMBL/GenBank/DDBJ databases">
        <authorList>
            <person name="Chen Y."/>
            <person name="Dougan E. K."/>
            <person name="Chan C."/>
            <person name="Rhodes N."/>
            <person name="Thang M."/>
        </authorList>
    </citation>
    <scope>NUCLEOTIDE SEQUENCE</scope>
</reference>
<dbReference type="PANTHER" id="PTHR47938:SF35">
    <property type="entry name" value="PENTATRICOPEPTIDE REPEAT-CONTAINING PROTEIN 4, MITOCHONDRIAL-RELATED"/>
    <property type="match status" value="1"/>
</dbReference>
<name>A0A9P1G136_9DINO</name>
<gene>
    <name evidence="3" type="ORF">C1SCF055_LOCUS22124</name>
</gene>
<dbReference type="Proteomes" id="UP001152797">
    <property type="component" value="Unassembled WGS sequence"/>
</dbReference>
<dbReference type="GO" id="GO:0003729">
    <property type="term" value="F:mRNA binding"/>
    <property type="evidence" value="ECO:0007669"/>
    <property type="project" value="TreeGrafter"/>
</dbReference>
<feature type="repeat" description="PPR" evidence="1">
    <location>
        <begin position="204"/>
        <end position="238"/>
    </location>
</feature>
<keyword evidence="5" id="KW-1185">Reference proteome</keyword>
<proteinExistence type="predicted"/>
<feature type="repeat" description="PPR" evidence="1">
    <location>
        <begin position="30"/>
        <end position="60"/>
    </location>
</feature>
<dbReference type="SUPFAM" id="SSF52833">
    <property type="entry name" value="Thioredoxin-like"/>
    <property type="match status" value="1"/>
</dbReference>
<evidence type="ECO:0000313" key="5">
    <source>
        <dbReference type="Proteomes" id="UP001152797"/>
    </source>
</evidence>
<comment type="caution">
    <text evidence="3">The sequence shown here is derived from an EMBL/GenBank/DDBJ whole genome shotgun (WGS) entry which is preliminary data.</text>
</comment>
<feature type="repeat" description="PPR" evidence="1">
    <location>
        <begin position="134"/>
        <end position="168"/>
    </location>
</feature>
<protein>
    <submittedName>
        <fullName evidence="4">Pentatricopeptide repeat-containing protein, chloroplastic</fullName>
    </submittedName>
</protein>
<dbReference type="Pfam" id="PF13041">
    <property type="entry name" value="PPR_2"/>
    <property type="match status" value="1"/>
</dbReference>
<evidence type="ECO:0000313" key="3">
    <source>
        <dbReference type="EMBL" id="CAI3995586.1"/>
    </source>
</evidence>
<dbReference type="PROSITE" id="PS51375">
    <property type="entry name" value="PPR"/>
    <property type="match status" value="5"/>
</dbReference>
<reference evidence="4 5" key="2">
    <citation type="submission" date="2024-05" db="EMBL/GenBank/DDBJ databases">
        <authorList>
            <person name="Chen Y."/>
            <person name="Shah S."/>
            <person name="Dougan E. K."/>
            <person name="Thang M."/>
            <person name="Chan C."/>
        </authorList>
    </citation>
    <scope>NUCLEOTIDE SEQUENCE [LARGE SCALE GENOMIC DNA]</scope>
</reference>